<dbReference type="InterPro" id="IPR002099">
    <property type="entry name" value="MutL/Mlh/PMS"/>
</dbReference>
<feature type="region of interest" description="Disordered" evidence="3">
    <location>
        <begin position="613"/>
        <end position="675"/>
    </location>
</feature>
<dbReference type="Pfam" id="PF13589">
    <property type="entry name" value="HATPase_c_3"/>
    <property type="match status" value="1"/>
</dbReference>
<feature type="region of interest" description="Disordered" evidence="3">
    <location>
        <begin position="34"/>
        <end position="79"/>
    </location>
</feature>
<dbReference type="OrthoDB" id="10263226at2759"/>
<dbReference type="InterPro" id="IPR020568">
    <property type="entry name" value="Ribosomal_Su5_D2-typ_SF"/>
</dbReference>
<dbReference type="GO" id="GO:0016887">
    <property type="term" value="F:ATP hydrolysis activity"/>
    <property type="evidence" value="ECO:0007669"/>
    <property type="project" value="InterPro"/>
</dbReference>
<dbReference type="InterPro" id="IPR037198">
    <property type="entry name" value="MutL_C_sf"/>
</dbReference>
<dbReference type="Gene3D" id="3.30.230.10">
    <property type="match status" value="1"/>
</dbReference>
<keyword evidence="2" id="KW-0227">DNA damage</keyword>
<dbReference type="Proteomes" id="UP000070544">
    <property type="component" value="Unassembled WGS sequence"/>
</dbReference>
<sequence>MDNDEPDAVGQRGSGGSESACGCRHAGCGDQNQCFEDSQTSLERTSNASGGTSASTIRETHAPENPSTTPPAAPGRSIRPIDRSSLHRLTAAQVIVSLESAVKELVENALDAGATSIQVVFRDHGAVGFSVADNGHGIPKEDLPALGQKHHTSKIRSFSDLGQVSTYGFRGEALNSLCAIADVSIVTATKEPLGFELQLSSTSTLDAPPKPAARARGTTISVTNLFRSLPVRQQEFKRNARREYAKALATVQNYAVVSTGVRLSVVNIVNSRPTPMLTTKGNAHLRDNLADVFGAKAAIDVFDVDVSLKIPPPARGTAFTPISDALEQHQLSDSNDDTAGAYTIRVVGVMSHPRPSAGRSSSDTRQMYINGRPCESPKLAKAVAEEWRAAGGAGAGGGEGSGSGTGGLPQCFLDLKCPTDTYDVNVTPDKRTIFLHRENEIIEELRVALRLLLERQNTHYTTSQVLRGGMGGAMVRVVGGTVQSPANSASASDQRDDSEAPDVEEDVESLTGSEENEEEEGSPDEDMIVVDDDSEEDELEETGSADLPRRKLKRPSSPMEDDGDLDEQTDHTTTGETRSDSHVDPITGPTVVAPPGIPKIKAITSTLADFLARAGGQSSTPGPPIPSLSPVKKSSGKQRPRTSFTDSAPSATLPKRRRLDSSPIKKQEQANARWRTPVSMRTHTETSRMDFELKTLVARVKVYHQTRRTPRELKDTTASRTVATSEIGAEPPAAAEEILTRIVAKNDFDRMAVIGQFNLGFILVKLSKPVEFRSRNEKGKSELDLFIVDQHASDEKFNFENLKSTTPVRSQALILPQQLTLSAQDELAVADNLEVFTRNGFGVKVDLEAPPTQRCKLVSLPSVGGVDLNVKDFNDLLASVVEGGSGQPDLRCPRVNALFASRACRKSVMIGDPLSREAMEKIVRHMSGMIAPWNCPHGRPTMRHVLTIKN</sequence>
<gene>
    <name evidence="6" type="ORF">M427DRAFT_54388</name>
</gene>
<dbReference type="GO" id="GO:0030983">
    <property type="term" value="F:mismatched DNA binding"/>
    <property type="evidence" value="ECO:0007669"/>
    <property type="project" value="InterPro"/>
</dbReference>
<dbReference type="SUPFAM" id="SSF54211">
    <property type="entry name" value="Ribosomal protein S5 domain 2-like"/>
    <property type="match status" value="1"/>
</dbReference>
<dbReference type="GO" id="GO:0140664">
    <property type="term" value="F:ATP-dependent DNA damage sensor activity"/>
    <property type="evidence" value="ECO:0007669"/>
    <property type="project" value="InterPro"/>
</dbReference>
<dbReference type="InterPro" id="IPR014721">
    <property type="entry name" value="Ribsml_uS5_D2-typ_fold_subgr"/>
</dbReference>
<feature type="compositionally biased region" description="Acidic residues" evidence="3">
    <location>
        <begin position="499"/>
        <end position="543"/>
    </location>
</feature>
<dbReference type="GO" id="GO:0032389">
    <property type="term" value="C:MutLalpha complex"/>
    <property type="evidence" value="ECO:0007669"/>
    <property type="project" value="TreeGrafter"/>
</dbReference>
<dbReference type="FunFam" id="3.30.565.10:FF:000017">
    <property type="entry name" value="PMS1 homolog 1, mismatch repair system component"/>
    <property type="match status" value="1"/>
</dbReference>
<keyword evidence="7" id="KW-1185">Reference proteome</keyword>
<dbReference type="OMA" id="SFNNVQY"/>
<proteinExistence type="inferred from homology"/>
<dbReference type="AlphaFoldDB" id="A0A139AM15"/>
<feature type="compositionally biased region" description="Low complexity" evidence="3">
    <location>
        <begin position="45"/>
        <end position="56"/>
    </location>
</feature>
<feature type="region of interest" description="Disordered" evidence="3">
    <location>
        <begin position="1"/>
        <end position="22"/>
    </location>
</feature>
<evidence type="ECO:0000256" key="2">
    <source>
        <dbReference type="ARBA" id="ARBA00022763"/>
    </source>
</evidence>
<dbReference type="Gene3D" id="3.30.565.10">
    <property type="entry name" value="Histidine kinase-like ATPase, C-terminal domain"/>
    <property type="match status" value="1"/>
</dbReference>
<dbReference type="PROSITE" id="PS00058">
    <property type="entry name" value="DNA_MISMATCH_REPAIR_1"/>
    <property type="match status" value="1"/>
</dbReference>
<dbReference type="Pfam" id="PF08676">
    <property type="entry name" value="MutL_C"/>
    <property type="match status" value="1"/>
</dbReference>
<evidence type="ECO:0000259" key="4">
    <source>
        <dbReference type="SMART" id="SM00853"/>
    </source>
</evidence>
<dbReference type="InterPro" id="IPR014790">
    <property type="entry name" value="MutL_C"/>
</dbReference>
<feature type="compositionally biased region" description="Polar residues" evidence="3">
    <location>
        <begin position="483"/>
        <end position="492"/>
    </location>
</feature>
<accession>A0A139AM15</accession>
<dbReference type="SMART" id="SM01340">
    <property type="entry name" value="DNA_mis_repair"/>
    <property type="match status" value="1"/>
</dbReference>
<dbReference type="InterPro" id="IPR036890">
    <property type="entry name" value="HATPase_C_sf"/>
</dbReference>
<name>A0A139AM15_GONPJ</name>
<feature type="compositionally biased region" description="Basic and acidic residues" evidence="3">
    <location>
        <begin position="659"/>
        <end position="668"/>
    </location>
</feature>
<evidence type="ECO:0000256" key="3">
    <source>
        <dbReference type="SAM" id="MobiDB-lite"/>
    </source>
</evidence>
<comment type="similarity">
    <text evidence="1">Belongs to the DNA mismatch repair MutL/HexB family.</text>
</comment>
<dbReference type="SUPFAM" id="SSF118116">
    <property type="entry name" value="DNA mismatch repair protein MutL"/>
    <property type="match status" value="1"/>
</dbReference>
<dbReference type="InterPro" id="IPR042120">
    <property type="entry name" value="MutL_C_dimsub"/>
</dbReference>
<dbReference type="InterPro" id="IPR014762">
    <property type="entry name" value="DNA_mismatch_repair_CS"/>
</dbReference>
<dbReference type="GO" id="GO:0005524">
    <property type="term" value="F:ATP binding"/>
    <property type="evidence" value="ECO:0007669"/>
    <property type="project" value="InterPro"/>
</dbReference>
<dbReference type="STRING" id="1344416.A0A139AM15"/>
<dbReference type="GO" id="GO:0006298">
    <property type="term" value="P:mismatch repair"/>
    <property type="evidence" value="ECO:0007669"/>
    <property type="project" value="InterPro"/>
</dbReference>
<dbReference type="FunFam" id="3.30.1370.100:FF:000001">
    <property type="entry name" value="Mismatch repair endonuclease pms1, putative"/>
    <property type="match status" value="1"/>
</dbReference>
<protein>
    <recommendedName>
        <fullName evidence="8">DNA mismatch repair protein MutL</fullName>
    </recommendedName>
</protein>
<dbReference type="InterPro" id="IPR013507">
    <property type="entry name" value="DNA_mismatch_S5_2-like"/>
</dbReference>
<dbReference type="Gene3D" id="3.30.1370.100">
    <property type="entry name" value="MutL, C-terminal domain, regulatory subdomain"/>
    <property type="match status" value="1"/>
</dbReference>
<dbReference type="CDD" id="cd16926">
    <property type="entry name" value="HATPase_MutL-MLH-PMS-like"/>
    <property type="match status" value="1"/>
</dbReference>
<reference evidence="6 7" key="1">
    <citation type="journal article" date="2015" name="Genome Biol. Evol.">
        <title>Phylogenomic analyses indicate that early fungi evolved digesting cell walls of algal ancestors of land plants.</title>
        <authorList>
            <person name="Chang Y."/>
            <person name="Wang S."/>
            <person name="Sekimoto S."/>
            <person name="Aerts A.L."/>
            <person name="Choi C."/>
            <person name="Clum A."/>
            <person name="LaButti K.M."/>
            <person name="Lindquist E.A."/>
            <person name="Yee Ngan C."/>
            <person name="Ohm R.A."/>
            <person name="Salamov A.A."/>
            <person name="Grigoriev I.V."/>
            <person name="Spatafora J.W."/>
            <person name="Berbee M.L."/>
        </authorList>
    </citation>
    <scope>NUCLEOTIDE SEQUENCE [LARGE SCALE GENOMIC DNA]</scope>
    <source>
        <strain evidence="6 7">JEL478</strain>
    </source>
</reference>
<evidence type="ECO:0008006" key="8">
    <source>
        <dbReference type="Google" id="ProtNLM"/>
    </source>
</evidence>
<dbReference type="SUPFAM" id="SSF55874">
    <property type="entry name" value="ATPase domain of HSP90 chaperone/DNA topoisomerase II/histidine kinase"/>
    <property type="match status" value="1"/>
</dbReference>
<dbReference type="NCBIfam" id="TIGR00585">
    <property type="entry name" value="mutl"/>
    <property type="match status" value="1"/>
</dbReference>
<feature type="region of interest" description="Disordered" evidence="3">
    <location>
        <begin position="483"/>
        <end position="597"/>
    </location>
</feature>
<evidence type="ECO:0000259" key="5">
    <source>
        <dbReference type="SMART" id="SM01340"/>
    </source>
</evidence>
<dbReference type="Gene3D" id="3.30.1540.20">
    <property type="entry name" value="MutL, C-terminal domain, dimerisation subdomain"/>
    <property type="match status" value="1"/>
</dbReference>
<evidence type="ECO:0000313" key="7">
    <source>
        <dbReference type="Proteomes" id="UP000070544"/>
    </source>
</evidence>
<feature type="domain" description="MutL C-terminal dimerisation" evidence="4">
    <location>
        <begin position="753"/>
        <end position="914"/>
    </location>
</feature>
<dbReference type="EMBL" id="KQ965745">
    <property type="protein sequence ID" value="KXS17799.1"/>
    <property type="molecule type" value="Genomic_DNA"/>
</dbReference>
<feature type="compositionally biased region" description="Polar residues" evidence="3">
    <location>
        <begin position="34"/>
        <end position="44"/>
    </location>
</feature>
<feature type="compositionally biased region" description="Polar residues" evidence="3">
    <location>
        <begin position="641"/>
        <end position="650"/>
    </location>
</feature>
<dbReference type="PANTHER" id="PTHR10073">
    <property type="entry name" value="DNA MISMATCH REPAIR PROTEIN MLH, PMS, MUTL"/>
    <property type="match status" value="1"/>
</dbReference>
<feature type="domain" description="DNA mismatch repair protein S5" evidence="5">
    <location>
        <begin position="289"/>
        <end position="454"/>
    </location>
</feature>
<dbReference type="InterPro" id="IPR038973">
    <property type="entry name" value="MutL/Mlh/Pms-like"/>
</dbReference>
<organism evidence="6 7">
    <name type="scientific">Gonapodya prolifera (strain JEL478)</name>
    <name type="common">Monoblepharis prolifera</name>
    <dbReference type="NCBI Taxonomy" id="1344416"/>
    <lineage>
        <taxon>Eukaryota</taxon>
        <taxon>Fungi</taxon>
        <taxon>Fungi incertae sedis</taxon>
        <taxon>Chytridiomycota</taxon>
        <taxon>Chytridiomycota incertae sedis</taxon>
        <taxon>Monoblepharidomycetes</taxon>
        <taxon>Monoblepharidales</taxon>
        <taxon>Gonapodyaceae</taxon>
        <taxon>Gonapodya</taxon>
    </lineage>
</organism>
<evidence type="ECO:0000313" key="6">
    <source>
        <dbReference type="EMBL" id="KXS17799.1"/>
    </source>
</evidence>
<dbReference type="InterPro" id="IPR042121">
    <property type="entry name" value="MutL_C_regsub"/>
</dbReference>
<evidence type="ECO:0000256" key="1">
    <source>
        <dbReference type="ARBA" id="ARBA00006082"/>
    </source>
</evidence>
<dbReference type="PANTHER" id="PTHR10073:SF52">
    <property type="entry name" value="MISMATCH REPAIR ENDONUCLEASE PMS2"/>
    <property type="match status" value="1"/>
</dbReference>
<dbReference type="SMART" id="SM00853">
    <property type="entry name" value="MutL_C"/>
    <property type="match status" value="1"/>
</dbReference>
<dbReference type="Pfam" id="PF01119">
    <property type="entry name" value="DNA_mis_repair"/>
    <property type="match status" value="1"/>
</dbReference>